<reference evidence="2" key="1">
    <citation type="journal article" date="2019" name="Nat. Commun.">
        <title>The genome of broomcorn millet.</title>
        <authorList>
            <person name="Zou C."/>
            <person name="Miki D."/>
            <person name="Li D."/>
            <person name="Tang Q."/>
            <person name="Xiao L."/>
            <person name="Rajput S."/>
            <person name="Deng P."/>
            <person name="Jia W."/>
            <person name="Huang R."/>
            <person name="Zhang M."/>
            <person name="Sun Y."/>
            <person name="Hu J."/>
            <person name="Fu X."/>
            <person name="Schnable P.S."/>
            <person name="Li F."/>
            <person name="Zhang H."/>
            <person name="Feng B."/>
            <person name="Zhu X."/>
            <person name="Liu R."/>
            <person name="Schnable J.C."/>
            <person name="Zhu J.-K."/>
            <person name="Zhang H."/>
        </authorList>
    </citation>
    <scope>NUCLEOTIDE SEQUENCE [LARGE SCALE GENOMIC DNA]</scope>
</reference>
<sequence length="113" mass="11916">MPYQFTIPSSRPAAVFPAPPASLLGAAAPPSLPHAGRRPVLRLPLLPLFPAPAAGLLCARRSSLSAPLTPNRAKDEQNQAIWTPCGDMPADNEAIVVTSLISRSIGIVSHRYS</sequence>
<evidence type="ECO:0000313" key="1">
    <source>
        <dbReference type="EMBL" id="RLN24935.1"/>
    </source>
</evidence>
<evidence type="ECO:0000313" key="2">
    <source>
        <dbReference type="Proteomes" id="UP000275267"/>
    </source>
</evidence>
<organism evidence="1 2">
    <name type="scientific">Panicum miliaceum</name>
    <name type="common">Proso millet</name>
    <name type="synonym">Broomcorn millet</name>
    <dbReference type="NCBI Taxonomy" id="4540"/>
    <lineage>
        <taxon>Eukaryota</taxon>
        <taxon>Viridiplantae</taxon>
        <taxon>Streptophyta</taxon>
        <taxon>Embryophyta</taxon>
        <taxon>Tracheophyta</taxon>
        <taxon>Spermatophyta</taxon>
        <taxon>Magnoliopsida</taxon>
        <taxon>Liliopsida</taxon>
        <taxon>Poales</taxon>
        <taxon>Poaceae</taxon>
        <taxon>PACMAD clade</taxon>
        <taxon>Panicoideae</taxon>
        <taxon>Panicodae</taxon>
        <taxon>Paniceae</taxon>
        <taxon>Panicinae</taxon>
        <taxon>Panicum</taxon>
        <taxon>Panicum sect. Panicum</taxon>
    </lineage>
</organism>
<name>A0A3L6SSC6_PANMI</name>
<dbReference type="AlphaFoldDB" id="A0A3L6SSC6"/>
<accession>A0A3L6SSC6</accession>
<keyword evidence="2" id="KW-1185">Reference proteome</keyword>
<dbReference type="EMBL" id="PQIB02000004">
    <property type="protein sequence ID" value="RLN24935.1"/>
    <property type="molecule type" value="Genomic_DNA"/>
</dbReference>
<comment type="caution">
    <text evidence="1">The sequence shown here is derived from an EMBL/GenBank/DDBJ whole genome shotgun (WGS) entry which is preliminary data.</text>
</comment>
<gene>
    <name evidence="1" type="ORF">C2845_PM07G05250</name>
</gene>
<proteinExistence type="predicted"/>
<protein>
    <submittedName>
        <fullName evidence="1">Uncharacterized protein</fullName>
    </submittedName>
</protein>
<dbReference type="Proteomes" id="UP000275267">
    <property type="component" value="Unassembled WGS sequence"/>
</dbReference>